<dbReference type="AlphaFoldDB" id="A0ABD1MZS8"/>
<evidence type="ECO:0000313" key="2">
    <source>
        <dbReference type="Proteomes" id="UP001603857"/>
    </source>
</evidence>
<organism evidence="1 2">
    <name type="scientific">Flemingia macrophylla</name>
    <dbReference type="NCBI Taxonomy" id="520843"/>
    <lineage>
        <taxon>Eukaryota</taxon>
        <taxon>Viridiplantae</taxon>
        <taxon>Streptophyta</taxon>
        <taxon>Embryophyta</taxon>
        <taxon>Tracheophyta</taxon>
        <taxon>Spermatophyta</taxon>
        <taxon>Magnoliopsida</taxon>
        <taxon>eudicotyledons</taxon>
        <taxon>Gunneridae</taxon>
        <taxon>Pentapetalae</taxon>
        <taxon>rosids</taxon>
        <taxon>fabids</taxon>
        <taxon>Fabales</taxon>
        <taxon>Fabaceae</taxon>
        <taxon>Papilionoideae</taxon>
        <taxon>50 kb inversion clade</taxon>
        <taxon>NPAAA clade</taxon>
        <taxon>indigoferoid/millettioid clade</taxon>
        <taxon>Phaseoleae</taxon>
        <taxon>Flemingia</taxon>
    </lineage>
</organism>
<keyword evidence="2" id="KW-1185">Reference proteome</keyword>
<gene>
    <name evidence="1" type="ORF">Fmac_008430</name>
</gene>
<evidence type="ECO:0000313" key="1">
    <source>
        <dbReference type="EMBL" id="KAL2340490.1"/>
    </source>
</evidence>
<reference evidence="1 2" key="1">
    <citation type="submission" date="2024-08" db="EMBL/GenBank/DDBJ databases">
        <title>Insights into the chromosomal genome structure of Flemingia macrophylla.</title>
        <authorList>
            <person name="Ding Y."/>
            <person name="Zhao Y."/>
            <person name="Bi W."/>
            <person name="Wu M."/>
            <person name="Zhao G."/>
            <person name="Gong Y."/>
            <person name="Li W."/>
            <person name="Zhang P."/>
        </authorList>
    </citation>
    <scope>NUCLEOTIDE SEQUENCE [LARGE SCALE GENOMIC DNA]</scope>
    <source>
        <strain evidence="1">DYQJB</strain>
        <tissue evidence="1">Leaf</tissue>
    </source>
</reference>
<sequence length="81" mass="9197">MSHTEEVDVWMDNCIDDMIRDVGPEAFKQAHVYDNLKCDAEQLLYPGCTNFTRLSAVLRLFNVKARNGGGQIKVSLKCWSC</sequence>
<proteinExistence type="predicted"/>
<accession>A0ABD1MZS8</accession>
<dbReference type="EMBL" id="JBGMDY010000003">
    <property type="protein sequence ID" value="KAL2340490.1"/>
    <property type="molecule type" value="Genomic_DNA"/>
</dbReference>
<comment type="caution">
    <text evidence="1">The sequence shown here is derived from an EMBL/GenBank/DDBJ whole genome shotgun (WGS) entry which is preliminary data.</text>
</comment>
<protein>
    <submittedName>
        <fullName evidence="1">Uncharacterized protein</fullName>
    </submittedName>
</protein>
<dbReference type="Proteomes" id="UP001603857">
    <property type="component" value="Unassembled WGS sequence"/>
</dbReference>
<name>A0ABD1MZS8_9FABA</name>